<proteinExistence type="inferred from homology"/>
<dbReference type="SUPFAM" id="SSF53955">
    <property type="entry name" value="Lysozyme-like"/>
    <property type="match status" value="1"/>
</dbReference>
<feature type="compositionally biased region" description="Basic residues" evidence="2">
    <location>
        <begin position="442"/>
        <end position="456"/>
    </location>
</feature>
<evidence type="ECO:0000313" key="6">
    <source>
        <dbReference type="Proteomes" id="UP000704068"/>
    </source>
</evidence>
<feature type="region of interest" description="Disordered" evidence="2">
    <location>
        <begin position="379"/>
        <end position="456"/>
    </location>
</feature>
<dbReference type="RefSeq" id="WP_303763504.1">
    <property type="nucleotide sequence ID" value="NZ_JABZGR010000008.1"/>
</dbReference>
<dbReference type="PANTHER" id="PTHR37423">
    <property type="entry name" value="SOLUBLE LYTIC MUREIN TRANSGLYCOSYLASE-RELATED"/>
    <property type="match status" value="1"/>
</dbReference>
<name>A0A929RWY7_9BACT</name>
<comment type="caution">
    <text evidence="5">The sequence shown here is derived from an EMBL/GenBank/DDBJ whole genome shotgun (WGS) entry which is preliminary data.</text>
</comment>
<gene>
    <name evidence="5" type="ORF">HXK21_04170</name>
</gene>
<dbReference type="InterPro" id="IPR008258">
    <property type="entry name" value="Transglycosylase_SLT_dom_1"/>
</dbReference>
<dbReference type="Gene3D" id="1.10.530.10">
    <property type="match status" value="1"/>
</dbReference>
<evidence type="ECO:0000256" key="3">
    <source>
        <dbReference type="SAM" id="SignalP"/>
    </source>
</evidence>
<dbReference type="GO" id="GO:0008933">
    <property type="term" value="F:peptidoglycan lytic transglycosylase activity"/>
    <property type="evidence" value="ECO:0007669"/>
    <property type="project" value="InterPro"/>
</dbReference>
<dbReference type="InterPro" id="IPR023346">
    <property type="entry name" value="Lysozyme-like_dom_sf"/>
</dbReference>
<dbReference type="AlphaFoldDB" id="A0A929RWY7"/>
<dbReference type="GO" id="GO:0016020">
    <property type="term" value="C:membrane"/>
    <property type="evidence" value="ECO:0007669"/>
    <property type="project" value="InterPro"/>
</dbReference>
<dbReference type="GO" id="GO:0000270">
    <property type="term" value="P:peptidoglycan metabolic process"/>
    <property type="evidence" value="ECO:0007669"/>
    <property type="project" value="InterPro"/>
</dbReference>
<dbReference type="EMBL" id="JABZGR010000008">
    <property type="protein sequence ID" value="MBF0970221.1"/>
    <property type="molecule type" value="Genomic_DNA"/>
</dbReference>
<feature type="compositionally biased region" description="Basic residues" evidence="2">
    <location>
        <begin position="385"/>
        <end position="398"/>
    </location>
</feature>
<dbReference type="PANTHER" id="PTHR37423:SF2">
    <property type="entry name" value="MEMBRANE-BOUND LYTIC MUREIN TRANSGLYCOSYLASE C"/>
    <property type="match status" value="1"/>
</dbReference>
<sequence>MNIKTLSITACIVGNLLFCTQTSAQDIITVHDSITNSDEEFDLPAGMTFAEDSLLRQWQNKNYLYPDTTCENPNFNPTYTADVYQDRLRRLLTVMEMPYNQVVQKFIDQYSNRLRRSVSIMLGAGNFYMPLFEEALDHYNLPLELKYLPIIESALNPTAKSRVGATGLWQFMLPTAKRYDLEVNSLIDERCDPYKSTWAAARYLRDLYKIYKDWNLVIAAYNCGPSQINKAIHRSKGERDYWKIYPYLPKETRGYVPAFIAANYIMNYYCDHNICPMKTKYPIVTDTVMITKDLNIQQVVELCNIDADLIRTLNPQYKTDIIPGYSKPSSLCLPQKELNYFLDLGDSIYNYKTELYQKKRYEVAVDETEIPVERQQYSSTFTRYSKSKSKSNGRHLSKKERLKEKTRHKDSNSKRDKKKSSSKKHAKDSKKKSSRKNESKPSKHNNKNSKKGKKRR</sequence>
<protein>
    <submittedName>
        <fullName evidence="5">Lytic transglycosylase domain-containing protein</fullName>
    </submittedName>
</protein>
<evidence type="ECO:0000256" key="1">
    <source>
        <dbReference type="ARBA" id="ARBA00007734"/>
    </source>
</evidence>
<dbReference type="CDD" id="cd16894">
    <property type="entry name" value="MltD-like"/>
    <property type="match status" value="1"/>
</dbReference>
<accession>A0A929RWY7</accession>
<feature type="compositionally biased region" description="Basic and acidic residues" evidence="2">
    <location>
        <begin position="399"/>
        <end position="414"/>
    </location>
</feature>
<evidence type="ECO:0000256" key="2">
    <source>
        <dbReference type="SAM" id="MobiDB-lite"/>
    </source>
</evidence>
<feature type="domain" description="Transglycosylase SLT" evidence="4">
    <location>
        <begin position="133"/>
        <end position="239"/>
    </location>
</feature>
<feature type="chain" id="PRO_5037556074" evidence="3">
    <location>
        <begin position="25"/>
        <end position="456"/>
    </location>
</feature>
<organism evidence="5 6">
    <name type="scientific">Alloprevotella tannerae</name>
    <dbReference type="NCBI Taxonomy" id="76122"/>
    <lineage>
        <taxon>Bacteria</taxon>
        <taxon>Pseudomonadati</taxon>
        <taxon>Bacteroidota</taxon>
        <taxon>Bacteroidia</taxon>
        <taxon>Bacteroidales</taxon>
        <taxon>Prevotellaceae</taxon>
        <taxon>Alloprevotella</taxon>
    </lineage>
</organism>
<feature type="compositionally biased region" description="Basic residues" evidence="2">
    <location>
        <begin position="415"/>
        <end position="434"/>
    </location>
</feature>
<dbReference type="Proteomes" id="UP000704068">
    <property type="component" value="Unassembled WGS sequence"/>
</dbReference>
<evidence type="ECO:0000313" key="5">
    <source>
        <dbReference type="EMBL" id="MBF0970221.1"/>
    </source>
</evidence>
<comment type="similarity">
    <text evidence="1">Belongs to the transglycosylase Slt family.</text>
</comment>
<dbReference type="InterPro" id="IPR000189">
    <property type="entry name" value="Transglyc_AS"/>
</dbReference>
<dbReference type="Pfam" id="PF01464">
    <property type="entry name" value="SLT"/>
    <property type="match status" value="1"/>
</dbReference>
<feature type="signal peptide" evidence="3">
    <location>
        <begin position="1"/>
        <end position="24"/>
    </location>
</feature>
<dbReference type="PROSITE" id="PS00922">
    <property type="entry name" value="TRANSGLYCOSYLASE"/>
    <property type="match status" value="1"/>
</dbReference>
<reference evidence="5" key="1">
    <citation type="submission" date="2020-04" db="EMBL/GenBank/DDBJ databases">
        <title>Deep metagenomics examines the oral microbiome during advanced dental caries in children, revealing novel taxa and co-occurrences with host molecules.</title>
        <authorList>
            <person name="Baker J.L."/>
            <person name="Morton J.T."/>
            <person name="Dinis M."/>
            <person name="Alvarez R."/>
            <person name="Tran N.C."/>
            <person name="Knight R."/>
            <person name="Edlund A."/>
        </authorList>
    </citation>
    <scope>NUCLEOTIDE SEQUENCE</scope>
    <source>
        <strain evidence="5">JCVI_34_bin.1</strain>
    </source>
</reference>
<keyword evidence="3" id="KW-0732">Signal</keyword>
<evidence type="ECO:0000259" key="4">
    <source>
        <dbReference type="Pfam" id="PF01464"/>
    </source>
</evidence>